<evidence type="ECO:0000256" key="3">
    <source>
        <dbReference type="ARBA" id="ARBA00022490"/>
    </source>
</evidence>
<feature type="domain" description="Dynein heavy chain linker" evidence="15">
    <location>
        <begin position="1267"/>
        <end position="1663"/>
    </location>
</feature>
<evidence type="ECO:0000256" key="9">
    <source>
        <dbReference type="ARBA" id="ARBA00023054"/>
    </source>
</evidence>
<reference evidence="17 18" key="1">
    <citation type="journal article" date="2018" name="Mol. Genet. Genomics">
        <title>The red deer Cervus elaphus genome CerEla1.0: sequencing, annotating, genes, and chromosomes.</title>
        <authorList>
            <person name="Bana N.A."/>
            <person name="Nyiri A."/>
            <person name="Nagy J."/>
            <person name="Frank K."/>
            <person name="Nagy T."/>
            <person name="Steger V."/>
            <person name="Schiller M."/>
            <person name="Lakatos P."/>
            <person name="Sugar L."/>
            <person name="Horn P."/>
            <person name="Barta E."/>
            <person name="Orosz L."/>
        </authorList>
    </citation>
    <scope>NUCLEOTIDE SEQUENCE [LARGE SCALE GENOMIC DNA]</scope>
    <source>
        <strain evidence="17">Hungarian</strain>
    </source>
</reference>
<feature type="region of interest" description="Disordered" evidence="13">
    <location>
        <begin position="853"/>
        <end position="879"/>
    </location>
</feature>
<keyword evidence="3" id="KW-0963">Cytoplasm</keyword>
<keyword evidence="5" id="KW-0677">Repeat</keyword>
<gene>
    <name evidence="17" type="ORF">Celaphus_00015550</name>
</gene>
<feature type="compositionally biased region" description="Basic and acidic residues" evidence="13">
    <location>
        <begin position="1784"/>
        <end position="1802"/>
    </location>
</feature>
<keyword evidence="10" id="KW-0505">Motor protein</keyword>
<dbReference type="Gene3D" id="3.40.50.300">
    <property type="entry name" value="P-loop containing nucleotide triphosphate hydrolases"/>
    <property type="match status" value="1"/>
</dbReference>
<evidence type="ECO:0000256" key="7">
    <source>
        <dbReference type="ARBA" id="ARBA00022840"/>
    </source>
</evidence>
<proteinExistence type="inferred from homology"/>
<dbReference type="InterPro" id="IPR035699">
    <property type="entry name" value="AAA_6"/>
</dbReference>
<dbReference type="PANTHER" id="PTHR46532:SF13">
    <property type="entry name" value="CYTOPLASMIC DYNEIN 1 HEAVY CHAIN 1"/>
    <property type="match status" value="1"/>
</dbReference>
<dbReference type="GO" id="GO:0051959">
    <property type="term" value="F:dynein light intermediate chain binding"/>
    <property type="evidence" value="ECO:0007669"/>
    <property type="project" value="InterPro"/>
</dbReference>
<dbReference type="InterPro" id="IPR042222">
    <property type="entry name" value="Dynein_2_N"/>
</dbReference>
<evidence type="ECO:0000256" key="10">
    <source>
        <dbReference type="ARBA" id="ARBA00023175"/>
    </source>
</evidence>
<keyword evidence="8" id="KW-0243">Dynein</keyword>
<dbReference type="Gene3D" id="1.20.58.1120">
    <property type="match status" value="1"/>
</dbReference>
<dbReference type="Pfam" id="PF12774">
    <property type="entry name" value="AAA_6"/>
    <property type="match status" value="1"/>
</dbReference>
<dbReference type="FunFam" id="3.40.50.300:FF:005614">
    <property type="entry name" value="Uncharacterized protein"/>
    <property type="match status" value="1"/>
</dbReference>
<evidence type="ECO:0000256" key="11">
    <source>
        <dbReference type="ARBA" id="ARBA00023212"/>
    </source>
</evidence>
<dbReference type="GO" id="GO:0007018">
    <property type="term" value="P:microtubule-based movement"/>
    <property type="evidence" value="ECO:0007669"/>
    <property type="project" value="InterPro"/>
</dbReference>
<evidence type="ECO:0000256" key="4">
    <source>
        <dbReference type="ARBA" id="ARBA00022701"/>
    </source>
</evidence>
<dbReference type="Gene3D" id="1.10.287.2620">
    <property type="match status" value="1"/>
</dbReference>
<dbReference type="Pfam" id="PF08385">
    <property type="entry name" value="DHC_N1"/>
    <property type="match status" value="1"/>
</dbReference>
<dbReference type="Gene3D" id="1.20.140.100">
    <property type="entry name" value="Dynein heavy chain, N-terminal domain 2"/>
    <property type="match status" value="1"/>
</dbReference>
<dbReference type="Pfam" id="PF08393">
    <property type="entry name" value="DHC_N2"/>
    <property type="match status" value="1"/>
</dbReference>
<dbReference type="Gene3D" id="3.20.180.20">
    <property type="entry name" value="Dynein heavy chain, N-terminal domain 2"/>
    <property type="match status" value="1"/>
</dbReference>
<accession>A0A212CSU3</accession>
<dbReference type="OrthoDB" id="14187at2759"/>
<evidence type="ECO:0000259" key="14">
    <source>
        <dbReference type="Pfam" id="PF08385"/>
    </source>
</evidence>
<dbReference type="InterPro" id="IPR042228">
    <property type="entry name" value="Dynein_linker_3"/>
</dbReference>
<evidence type="ECO:0000256" key="1">
    <source>
        <dbReference type="ARBA" id="ARBA00004245"/>
    </source>
</evidence>
<dbReference type="EMBL" id="MKHE01000013">
    <property type="protein sequence ID" value="OWK09067.1"/>
    <property type="molecule type" value="Genomic_DNA"/>
</dbReference>
<protein>
    <submittedName>
        <fullName evidence="17">DYNC1H1</fullName>
    </submittedName>
</protein>
<dbReference type="GO" id="GO:0005874">
    <property type="term" value="C:microtubule"/>
    <property type="evidence" value="ECO:0007669"/>
    <property type="project" value="UniProtKB-KW"/>
</dbReference>
<keyword evidence="18" id="KW-1185">Reference proteome</keyword>
<dbReference type="GO" id="GO:0045505">
    <property type="term" value="F:dynein intermediate chain binding"/>
    <property type="evidence" value="ECO:0007669"/>
    <property type="project" value="InterPro"/>
</dbReference>
<evidence type="ECO:0000313" key="18">
    <source>
        <dbReference type="Proteomes" id="UP000242450"/>
    </source>
</evidence>
<comment type="subcellular location">
    <subcellularLocation>
        <location evidence="1">Cytoplasm</location>
        <location evidence="1">Cytoskeleton</location>
    </subcellularLocation>
</comment>
<comment type="caution">
    <text evidence="17">The sequence shown here is derived from an EMBL/GenBank/DDBJ whole genome shotgun (WGS) entry which is preliminary data.</text>
</comment>
<feature type="region of interest" description="Disordered" evidence="13">
    <location>
        <begin position="1784"/>
        <end position="1811"/>
    </location>
</feature>
<dbReference type="GO" id="GO:0005524">
    <property type="term" value="F:ATP binding"/>
    <property type="evidence" value="ECO:0007669"/>
    <property type="project" value="UniProtKB-KW"/>
</dbReference>
<evidence type="ECO:0000259" key="15">
    <source>
        <dbReference type="Pfam" id="PF08393"/>
    </source>
</evidence>
<dbReference type="InterPro" id="IPR013594">
    <property type="entry name" value="Dynein_heavy_tail"/>
</dbReference>
<keyword evidence="6" id="KW-0547">Nucleotide-binding</keyword>
<comment type="similarity">
    <text evidence="2">Belongs to the dynein heavy chain family.</text>
</comment>
<dbReference type="FunFam" id="1.20.140.100:FF:000002">
    <property type="entry name" value="Cytoplasmic dynein heavy chain 1"/>
    <property type="match status" value="1"/>
</dbReference>
<keyword evidence="11" id="KW-0206">Cytoskeleton</keyword>
<evidence type="ECO:0000256" key="6">
    <source>
        <dbReference type="ARBA" id="ARBA00022741"/>
    </source>
</evidence>
<dbReference type="Proteomes" id="UP000242450">
    <property type="component" value="Chromosome 13"/>
</dbReference>
<evidence type="ECO:0000256" key="13">
    <source>
        <dbReference type="SAM" id="MobiDB-lite"/>
    </source>
</evidence>
<name>A0A212CSU3_CEREH</name>
<dbReference type="FunFam" id="3.20.180.20:FF:000002">
    <property type="entry name" value="Cytoplasmic dynein heavy chain 1"/>
    <property type="match status" value="1"/>
</dbReference>
<dbReference type="InterPro" id="IPR027417">
    <property type="entry name" value="P-loop_NTPase"/>
</dbReference>
<keyword evidence="4" id="KW-0493">Microtubule</keyword>
<evidence type="ECO:0000313" key="17">
    <source>
        <dbReference type="EMBL" id="OWK09067.1"/>
    </source>
</evidence>
<feature type="coiled-coil region" evidence="12">
    <location>
        <begin position="1169"/>
        <end position="1196"/>
    </location>
</feature>
<dbReference type="FunFam" id="1.10.287.2620:FF:000001">
    <property type="entry name" value="Cytoplasmic dynein heavy chain 1"/>
    <property type="match status" value="1"/>
</dbReference>
<keyword evidence="7" id="KW-0067">ATP-binding</keyword>
<dbReference type="GO" id="GO:0005858">
    <property type="term" value="C:axonemal dynein complex"/>
    <property type="evidence" value="ECO:0007669"/>
    <property type="project" value="TreeGrafter"/>
</dbReference>
<dbReference type="SUPFAM" id="SSF52540">
    <property type="entry name" value="P-loop containing nucleoside triphosphate hydrolases"/>
    <property type="match status" value="1"/>
</dbReference>
<dbReference type="PANTHER" id="PTHR46532">
    <property type="entry name" value="MALE FERTILITY FACTOR KL5"/>
    <property type="match status" value="1"/>
</dbReference>
<organism evidence="17 18">
    <name type="scientific">Cervus elaphus hippelaphus</name>
    <name type="common">European red deer</name>
    <dbReference type="NCBI Taxonomy" id="46360"/>
    <lineage>
        <taxon>Eukaryota</taxon>
        <taxon>Metazoa</taxon>
        <taxon>Chordata</taxon>
        <taxon>Craniata</taxon>
        <taxon>Vertebrata</taxon>
        <taxon>Euteleostomi</taxon>
        <taxon>Mammalia</taxon>
        <taxon>Eutheria</taxon>
        <taxon>Laurasiatheria</taxon>
        <taxon>Artiodactyla</taxon>
        <taxon>Ruminantia</taxon>
        <taxon>Pecora</taxon>
        <taxon>Cervidae</taxon>
        <taxon>Cervinae</taxon>
        <taxon>Cervus</taxon>
    </lineage>
</organism>
<dbReference type="InterPro" id="IPR026983">
    <property type="entry name" value="DHC"/>
</dbReference>
<sequence length="1967" mass="225875">MSESGGGGEDGSAGLEVSAVQNVADVSVLQKHLRKLVPLLLEDGGEAPAALEAALEEKSALEQMRKFLSDPQVHTVLVERSTLKEDVSDEGEEEKEFISYNINIDIHYGVKSNSLAFIKRTPVIDADKPVSSQLRVLTLSEDSPYETLHSFISNAVAPFFKSYIRESGKADRDGDKMAPSVEKKIAELEMGLLHLQQNIEIPEISLPIHPIITNVAKQCYERGEKPKVTDFGDKVEDPTFLNQLQSGVNRWIREIQKVTKLDRDPASGTALQEISFWLNLERALYRIQEKRESPEVLLTLDILKHGKRFHATVSFDTDTGLKQALETVNDYNPLMKDFPLNDLLSATELDKIRQALVAIFTHLRKIRNTKYPIQRALRLVEAISRDLSSQLLKVLGTRKLMHVAYEEFEKVMVACFEVFQTWDDEYEKLQVLLRDIVKRKREENLKMVWRINPAHRKLQARLDQMRKFRRQHEQLRAVIVRVLRPQVTAVAQQNQGEVPEPQDMKVAEVLFDAADANAIEEVNLAYENVKEVDGLDVSKEGTEAWEAAMKRYDERIDRVETRITARLRDQLGTAKNANEMFRIFSRFNALFVRPHIRGAIREYQTQLIQRVKDDIESLHDKFKVQYPQSQACKMSHVRDLPPVSGSIIWAKQIDRQLTAYMKRVEDVLGKGWENHVEGQKLKQDGDSFRMKLNTQEIFDDWARKVQQRNLGVSGRIFTIESTRVRGRAGNVLKLKVNFLPEIITLSKEVRNLKWLGFRVPLAIVNKAHQANQLYPFAISLIESVRTYERTCEKVEERSTISLLVAGLKKEVQALIAEGIALVWESYKLDPYVQRLAETVFSFQEKVRAASGLPVAEGASRSPPGCATSPPGPAHAAGRTESTGLVDDLLIIEEKIDLEVRSLETCMYDHKTFSEILNRVQKAVDDLNLHSYSNLPIWVNKLDMENVVHELRITNQVIYLNPPIEECRYKLYQEMFAWKMVVLSLPRIQSQRYQLRSAQQPRVGVHYELTEEEKFYRNALTRMPDGPVALEESYSAVMGIVTEVEQYVKVWLQYQCLWDMQAENIYNRLGEDLNKWQALLVQIRKARGTFDNAETKKEFGPVVIDYGKVQSKVNLKYDSWHKEVLSKFGQMLGSNMTEFHSQISKSRQELEQHSVDTASTSDAVTFITYVQSLKRKIKQFEKQVELYRNGQRLLEKQRFQFPPSWLYIDNIEGEWGAFNDIMRRKDSAIQQQVANLQMKIVQEDRAVESRTTDLLTDWEKTKPVTVALEELQDLKGVWSELSKVWEQIDQMKEQPWVSVQPRKLRQNLDGLLNQLKNFPARLRQYASYEFVQRLLKGYLKINMLVIELKSEALKDRHWKQLMKRLHVNWVVSELTLGQIWDVDLQKNEAVVKDVLLVAQGEMALEEFLKQIREVWNTYELDLVNYQNKCRLIRGWDDLFNKVKEHINSVSAMKLSPYYKVFEEDALSWEDKLNRIMALFDVWIDVQRRWVYLEGIFTGSADIKHLLPVETQRFQSISTEFLALMKKVSKSPLVMDVLNIQGVQRSLERLADLLGKIQKALGEYLERERSSFPRFYFVGDEDLLEIIGNSKNVAKLQKHFKKMFAGVSSIILNEDNSVVLGISSREGEEVMFKTPVSITEHPKINEWLTLVEKEMRVTLAKLLAESVTEVEIFGKATSIDPNTYITWIDKYQAQLVVLSAQIAWSENVETALSSMGGSGDAAPLHSVLSNVEVTLNVLADSVLMEQPPLRRRKLEHLFNRLEERMLSAVSQQVQCIQEALREHSNPNLDKRPSALGRCGDRARNAEPPPLELSPSPPQILIQSVCETMVPKLVAEDIPLLFSLLSDVFPGVQYHRGEMTALREELKKVCQEMYLTYGDGEEVGGMWVEKVLQLYQITQINHGLMMVGPSGSGKSMAWRVLLKALERLEGVEGVAHIIDPKAISKDHLYGTLDPNTREWTDGLFTHVLRK</sequence>
<feature type="domain" description="Dynein heavy chain hydrolytic ATP-binding dynein motor region" evidence="16">
    <location>
        <begin position="1816"/>
        <end position="1912"/>
    </location>
</feature>
<evidence type="ECO:0000256" key="5">
    <source>
        <dbReference type="ARBA" id="ARBA00022737"/>
    </source>
</evidence>
<evidence type="ECO:0000256" key="2">
    <source>
        <dbReference type="ARBA" id="ARBA00008887"/>
    </source>
</evidence>
<feature type="domain" description="Dynein heavy chain tail" evidence="14">
    <location>
        <begin position="241"/>
        <end position="831"/>
    </location>
</feature>
<keyword evidence="9 12" id="KW-0175">Coiled coil</keyword>
<evidence type="ECO:0000256" key="8">
    <source>
        <dbReference type="ARBA" id="ARBA00023017"/>
    </source>
</evidence>
<evidence type="ECO:0000259" key="16">
    <source>
        <dbReference type="Pfam" id="PF12774"/>
    </source>
</evidence>
<dbReference type="InterPro" id="IPR013602">
    <property type="entry name" value="Dynein_heavy_linker"/>
</dbReference>
<evidence type="ECO:0000256" key="12">
    <source>
        <dbReference type="SAM" id="Coils"/>
    </source>
</evidence>